<feature type="domain" description="Multidrug resistance protein MdtA-like barrel-sandwich hybrid" evidence="5">
    <location>
        <begin position="75"/>
        <end position="217"/>
    </location>
</feature>
<feature type="domain" description="Multidrug resistance protein MdtA-like beta-barrel" evidence="6">
    <location>
        <begin position="221"/>
        <end position="306"/>
    </location>
</feature>
<dbReference type="Proteomes" id="UP000024329">
    <property type="component" value="Unassembled WGS sequence"/>
</dbReference>
<evidence type="ECO:0000259" key="5">
    <source>
        <dbReference type="Pfam" id="PF25917"/>
    </source>
</evidence>
<feature type="compositionally biased region" description="Polar residues" evidence="3">
    <location>
        <begin position="402"/>
        <end position="411"/>
    </location>
</feature>
<dbReference type="FunFam" id="2.40.420.20:FF:000001">
    <property type="entry name" value="Efflux RND transporter periplasmic adaptor subunit"/>
    <property type="match status" value="1"/>
</dbReference>
<organism evidence="8 9">
    <name type="scientific">Novosphingobium resinovorum</name>
    <dbReference type="NCBI Taxonomy" id="158500"/>
    <lineage>
        <taxon>Bacteria</taxon>
        <taxon>Pseudomonadati</taxon>
        <taxon>Pseudomonadota</taxon>
        <taxon>Alphaproteobacteria</taxon>
        <taxon>Sphingomonadales</taxon>
        <taxon>Sphingomonadaceae</taxon>
        <taxon>Novosphingobium</taxon>
    </lineage>
</organism>
<feature type="region of interest" description="Disordered" evidence="3">
    <location>
        <begin position="379"/>
        <end position="411"/>
    </location>
</feature>
<dbReference type="eggNOG" id="COG0845">
    <property type="taxonomic scope" value="Bacteria"/>
</dbReference>
<dbReference type="SUPFAM" id="SSF111369">
    <property type="entry name" value="HlyD-like secretion proteins"/>
    <property type="match status" value="1"/>
</dbReference>
<dbReference type="GO" id="GO:0046677">
    <property type="term" value="P:response to antibiotic"/>
    <property type="evidence" value="ECO:0007669"/>
    <property type="project" value="TreeGrafter"/>
</dbReference>
<feature type="domain" description="Multidrug resistance protein MdtA-like alpha-helical hairpin" evidence="4">
    <location>
        <begin position="115"/>
        <end position="184"/>
    </location>
</feature>
<dbReference type="GO" id="GO:0022857">
    <property type="term" value="F:transmembrane transporter activity"/>
    <property type="evidence" value="ECO:0007669"/>
    <property type="project" value="InterPro"/>
</dbReference>
<dbReference type="Pfam" id="PF25967">
    <property type="entry name" value="RND-MFP_C"/>
    <property type="match status" value="1"/>
</dbReference>
<dbReference type="Pfam" id="PF25876">
    <property type="entry name" value="HH_MFP_RND"/>
    <property type="match status" value="1"/>
</dbReference>
<gene>
    <name evidence="8" type="ORF">BV97_01462</name>
</gene>
<evidence type="ECO:0000259" key="4">
    <source>
        <dbReference type="Pfam" id="PF25876"/>
    </source>
</evidence>
<proteinExistence type="inferred from homology"/>
<comment type="caution">
    <text evidence="8">The sequence shown here is derived from an EMBL/GenBank/DDBJ whole genome shotgun (WGS) entry which is preliminary data.</text>
</comment>
<dbReference type="Gene3D" id="1.10.287.470">
    <property type="entry name" value="Helix hairpin bin"/>
    <property type="match status" value="1"/>
</dbReference>
<dbReference type="PANTHER" id="PTHR30158:SF3">
    <property type="entry name" value="MULTIDRUG EFFLUX PUMP SUBUNIT ACRA-RELATED"/>
    <property type="match status" value="1"/>
</dbReference>
<dbReference type="RefSeq" id="WP_036524543.1">
    <property type="nucleotide sequence ID" value="NZ_JFYZ01000003.1"/>
</dbReference>
<evidence type="ECO:0000313" key="8">
    <source>
        <dbReference type="EMBL" id="EZP83352.1"/>
    </source>
</evidence>
<name>A0A031K445_9SPHN</name>
<dbReference type="Pfam" id="PF25917">
    <property type="entry name" value="BSH_RND"/>
    <property type="match status" value="1"/>
</dbReference>
<evidence type="ECO:0000259" key="7">
    <source>
        <dbReference type="Pfam" id="PF25967"/>
    </source>
</evidence>
<evidence type="ECO:0000256" key="3">
    <source>
        <dbReference type="SAM" id="MobiDB-lite"/>
    </source>
</evidence>
<evidence type="ECO:0000259" key="6">
    <source>
        <dbReference type="Pfam" id="PF25944"/>
    </source>
</evidence>
<dbReference type="PATRIC" id="fig|158500.4.peg.1499"/>
<dbReference type="Pfam" id="PF25944">
    <property type="entry name" value="Beta-barrel_RND"/>
    <property type="match status" value="1"/>
</dbReference>
<feature type="domain" description="Multidrug resistance protein MdtA-like C-terminal permuted SH3" evidence="7">
    <location>
        <begin position="312"/>
        <end position="372"/>
    </location>
</feature>
<dbReference type="GO" id="GO:0005886">
    <property type="term" value="C:plasma membrane"/>
    <property type="evidence" value="ECO:0007669"/>
    <property type="project" value="TreeGrafter"/>
</dbReference>
<dbReference type="PANTHER" id="PTHR30158">
    <property type="entry name" value="ACRA/E-RELATED COMPONENT OF DRUG EFFLUX TRANSPORTER"/>
    <property type="match status" value="1"/>
</dbReference>
<dbReference type="NCBIfam" id="TIGR01730">
    <property type="entry name" value="RND_mfp"/>
    <property type="match status" value="1"/>
</dbReference>
<reference evidence="8 9" key="1">
    <citation type="submission" date="2014-03" db="EMBL/GenBank/DDBJ databases">
        <title>Whole genome sequence of Novosphingobium resinovorum KF1.</title>
        <authorList>
            <person name="Gan H.M."/>
            <person name="Gan H.Y."/>
            <person name="Chew T.H."/>
            <person name="Savka M.A."/>
        </authorList>
    </citation>
    <scope>NUCLEOTIDE SEQUENCE [LARGE SCALE GENOMIC DNA]</scope>
    <source>
        <strain evidence="8 9">KF1</strain>
    </source>
</reference>
<dbReference type="InterPro" id="IPR058627">
    <property type="entry name" value="MdtA-like_C"/>
</dbReference>
<sequence length="411" mass="43546">MNSFPPYALRRPSGWRWPLLPVAALALAGVSLAACSGESSKGQQQRTAEVGYIVAQTSSVPLSATLSGRTVAFETSEVRPQVTGVIKRRFFTEGSTVKAGQPLFEIDPSLYRAAVNQAQANLASARATADAASVKAERYRPLADMEAVAKQDYTDALAASRTAKAAIAQNAATLDTAKINLRFTTVPAPISGKIGRQLFTVGALVSATQADPLAVIQRMDPIYVDMQQSAAELTSLRQRLAAGGVTPGSTEVHLMLDGGARYPQAGTVQFSEVTVDQTTGTVTLRARFPNPDGLLLPGMFVTAMFDQASDPNAFLIPQNAVQRDFDGSAYVMLVGADNKATRRKVTADRTYNEFAVVTGGLKKGDKVIIQGLNGLRQGAPIKPVVSTAPQKVEPRKEGQGAETAQSGHKRG</sequence>
<evidence type="ECO:0000313" key="9">
    <source>
        <dbReference type="Proteomes" id="UP000024329"/>
    </source>
</evidence>
<dbReference type="Gene3D" id="2.40.50.100">
    <property type="match status" value="1"/>
</dbReference>
<comment type="similarity">
    <text evidence="2">Belongs to the membrane fusion protein (MFP) (TC 8.A.1) family.</text>
</comment>
<dbReference type="InterPro" id="IPR006143">
    <property type="entry name" value="RND_pump_MFP"/>
</dbReference>
<dbReference type="AlphaFoldDB" id="A0A031K445"/>
<evidence type="ECO:0000256" key="2">
    <source>
        <dbReference type="ARBA" id="ARBA00009477"/>
    </source>
</evidence>
<dbReference type="STRING" id="158500.BES08_04810"/>
<dbReference type="Gene3D" id="2.40.420.20">
    <property type="match status" value="1"/>
</dbReference>
<dbReference type="InterPro" id="IPR058624">
    <property type="entry name" value="MdtA-like_HH"/>
</dbReference>
<comment type="subcellular location">
    <subcellularLocation>
        <location evidence="1">Cell envelope</location>
    </subcellularLocation>
</comment>
<protein>
    <submittedName>
        <fullName evidence="8">Membrane fusion protein</fullName>
    </submittedName>
</protein>
<dbReference type="Gene3D" id="2.40.30.170">
    <property type="match status" value="1"/>
</dbReference>
<accession>A0A031K445</accession>
<dbReference type="InterPro" id="IPR058626">
    <property type="entry name" value="MdtA-like_b-barrel"/>
</dbReference>
<dbReference type="GO" id="GO:0030313">
    <property type="term" value="C:cell envelope"/>
    <property type="evidence" value="ECO:0007669"/>
    <property type="project" value="UniProtKB-SubCell"/>
</dbReference>
<dbReference type="InterPro" id="IPR058625">
    <property type="entry name" value="MdtA-like_BSH"/>
</dbReference>
<dbReference type="EMBL" id="JFYZ01000003">
    <property type="protein sequence ID" value="EZP83352.1"/>
    <property type="molecule type" value="Genomic_DNA"/>
</dbReference>
<evidence type="ECO:0000256" key="1">
    <source>
        <dbReference type="ARBA" id="ARBA00004196"/>
    </source>
</evidence>